<name>A0A317WY16_9EURO</name>
<dbReference type="GeneID" id="37060308"/>
<comment type="caution">
    <text evidence="2">The sequence shown here is derived from an EMBL/GenBank/DDBJ whole genome shotgun (WGS) entry which is preliminary data.</text>
</comment>
<dbReference type="RefSeq" id="XP_025402978.1">
    <property type="nucleotide sequence ID" value="XM_025538071.1"/>
</dbReference>
<feature type="compositionally biased region" description="Low complexity" evidence="1">
    <location>
        <begin position="136"/>
        <end position="146"/>
    </location>
</feature>
<sequence length="378" mass="40331">MCPMLLNSLSDGPAMVLSAPQDHAFAQFPRQAKFSTNAETRAAFFNHHHNHSNGFNAYQPPSKPSRKRSRDDAAFEEAINGGNSTPVSAPAPASKPARAVPEQPIYGEGMVLLNPRTKMAVSADSQTGTWYEETAENAATAAATTAHSQQPSLSGRKSQRLDPTAPSIDDIALSSLQSRLSADNTRRLLNTGTRPEEPTVDDATRLLGISWQQMSADSDIAAAVRGWKKYIDRQFASYLSDCEILMKNRALNAYLVTAKPVTPVGMAQAQNAFYLFNDDLTQAQLVGSSWEACLMNLRASPIVFEGAQILNAADGVTKGTTVMGVPMGTQNLLGANPVDSGLPLLQTLSAAPPPPDYLGLNTVHSSVASMGTGMEIDA</sequence>
<proteinExistence type="predicted"/>
<dbReference type="Proteomes" id="UP000247233">
    <property type="component" value="Unassembled WGS sequence"/>
</dbReference>
<accession>A0A317WY16</accession>
<feature type="compositionally biased region" description="Low complexity" evidence="1">
    <location>
        <begin position="86"/>
        <end position="101"/>
    </location>
</feature>
<evidence type="ECO:0000313" key="3">
    <source>
        <dbReference type="Proteomes" id="UP000247233"/>
    </source>
</evidence>
<organism evidence="2 3">
    <name type="scientific">Aspergillus heteromorphus CBS 117.55</name>
    <dbReference type="NCBI Taxonomy" id="1448321"/>
    <lineage>
        <taxon>Eukaryota</taxon>
        <taxon>Fungi</taxon>
        <taxon>Dikarya</taxon>
        <taxon>Ascomycota</taxon>
        <taxon>Pezizomycotina</taxon>
        <taxon>Eurotiomycetes</taxon>
        <taxon>Eurotiomycetidae</taxon>
        <taxon>Eurotiales</taxon>
        <taxon>Aspergillaceae</taxon>
        <taxon>Aspergillus</taxon>
        <taxon>Aspergillus subgen. Circumdati</taxon>
    </lineage>
</organism>
<dbReference type="EMBL" id="MSFL01000003">
    <property type="protein sequence ID" value="PWY90147.1"/>
    <property type="molecule type" value="Genomic_DNA"/>
</dbReference>
<dbReference type="OrthoDB" id="5359669at2759"/>
<evidence type="ECO:0000313" key="2">
    <source>
        <dbReference type="EMBL" id="PWY90147.1"/>
    </source>
</evidence>
<gene>
    <name evidence="2" type="ORF">BO70DRAFT_135122</name>
</gene>
<protein>
    <submittedName>
        <fullName evidence="2">Uncharacterized protein</fullName>
    </submittedName>
</protein>
<dbReference type="AlphaFoldDB" id="A0A317WY16"/>
<dbReference type="VEuPathDB" id="FungiDB:BO70DRAFT_135122"/>
<feature type="region of interest" description="Disordered" evidence="1">
    <location>
        <begin position="48"/>
        <end position="102"/>
    </location>
</feature>
<evidence type="ECO:0000256" key="1">
    <source>
        <dbReference type="SAM" id="MobiDB-lite"/>
    </source>
</evidence>
<reference evidence="2 3" key="1">
    <citation type="submission" date="2016-12" db="EMBL/GenBank/DDBJ databases">
        <title>The genomes of Aspergillus section Nigri reveals drivers in fungal speciation.</title>
        <authorList>
            <consortium name="DOE Joint Genome Institute"/>
            <person name="Vesth T.C."/>
            <person name="Nybo J."/>
            <person name="Theobald S."/>
            <person name="Brandl J."/>
            <person name="Frisvad J.C."/>
            <person name="Nielsen K.F."/>
            <person name="Lyhne E.K."/>
            <person name="Kogle M.E."/>
            <person name="Kuo A."/>
            <person name="Riley R."/>
            <person name="Clum A."/>
            <person name="Nolan M."/>
            <person name="Lipzen A."/>
            <person name="Salamov A."/>
            <person name="Henrissat B."/>
            <person name="Wiebenga A."/>
            <person name="De Vries R.P."/>
            <person name="Grigoriev I.V."/>
            <person name="Mortensen U.H."/>
            <person name="Andersen M.R."/>
            <person name="Baker S.E."/>
        </authorList>
    </citation>
    <scope>NUCLEOTIDE SEQUENCE [LARGE SCALE GENOMIC DNA]</scope>
    <source>
        <strain evidence="2 3">CBS 117.55</strain>
    </source>
</reference>
<feature type="region of interest" description="Disordered" evidence="1">
    <location>
        <begin position="136"/>
        <end position="166"/>
    </location>
</feature>
<keyword evidence="3" id="KW-1185">Reference proteome</keyword>
<feature type="compositionally biased region" description="Polar residues" evidence="1">
    <location>
        <begin position="147"/>
        <end position="156"/>
    </location>
</feature>